<dbReference type="EMBL" id="SOBT01000009">
    <property type="protein sequence ID" value="TDU28745.1"/>
    <property type="molecule type" value="Genomic_DNA"/>
</dbReference>
<keyword evidence="2" id="KW-1185">Reference proteome</keyword>
<organism evidence="1 2">
    <name type="scientific">Panacagrimonas perspica</name>
    <dbReference type="NCBI Taxonomy" id="381431"/>
    <lineage>
        <taxon>Bacteria</taxon>
        <taxon>Pseudomonadati</taxon>
        <taxon>Pseudomonadota</taxon>
        <taxon>Gammaproteobacteria</taxon>
        <taxon>Nevskiales</taxon>
        <taxon>Nevskiaceae</taxon>
        <taxon>Panacagrimonas</taxon>
    </lineage>
</organism>
<dbReference type="PIRSF" id="PIRSF037290">
    <property type="entry name" value="UCP037290"/>
    <property type="match status" value="1"/>
</dbReference>
<dbReference type="InterPro" id="IPR017166">
    <property type="entry name" value="UCP037290"/>
</dbReference>
<evidence type="ECO:0000313" key="2">
    <source>
        <dbReference type="Proteomes" id="UP000295341"/>
    </source>
</evidence>
<dbReference type="InterPro" id="IPR027417">
    <property type="entry name" value="P-loop_NTPase"/>
</dbReference>
<sequence>MESALPARVDRIDPRTLLGPKVWRATEQAQIRTEPTGFDVLDRALPGGGWPLGAVSEVLHAQLGAGELSLALPLLARLTQAGRPVAFVAPPMLPYAPRLAAAGIQLSKLLIVDRTESDSEQNALWSAEQLLRAAAGAVLLWIEKADAHALRRLQLAAEESDSCVLLYRSERYAAESTPSALRLRIWRQNAAPQVEVLKCRGARPLPIPLRAAA</sequence>
<name>A0A4R7P4Q3_9GAMM</name>
<accession>A0A4R7P4Q3</accession>
<proteinExistence type="predicted"/>
<dbReference type="NCBIfam" id="NF033429">
    <property type="entry name" value="ImuA_translesion"/>
    <property type="match status" value="1"/>
</dbReference>
<evidence type="ECO:0000313" key="1">
    <source>
        <dbReference type="EMBL" id="TDU28745.1"/>
    </source>
</evidence>
<protein>
    <submittedName>
        <fullName evidence="1">Cell division inhibitor SulA</fullName>
    </submittedName>
</protein>
<dbReference type="Proteomes" id="UP000295341">
    <property type="component" value="Unassembled WGS sequence"/>
</dbReference>
<dbReference type="OrthoDB" id="9811176at2"/>
<dbReference type="Gene3D" id="3.40.50.300">
    <property type="entry name" value="P-loop containing nucleotide triphosphate hydrolases"/>
    <property type="match status" value="1"/>
</dbReference>
<dbReference type="AlphaFoldDB" id="A0A4R7P4Q3"/>
<dbReference type="SUPFAM" id="SSF52540">
    <property type="entry name" value="P-loop containing nucleoside triphosphate hydrolases"/>
    <property type="match status" value="1"/>
</dbReference>
<reference evidence="1 2" key="1">
    <citation type="submission" date="2019-03" db="EMBL/GenBank/DDBJ databases">
        <title>Genomic Encyclopedia of Type Strains, Phase IV (KMG-IV): sequencing the most valuable type-strain genomes for metagenomic binning, comparative biology and taxonomic classification.</title>
        <authorList>
            <person name="Goeker M."/>
        </authorList>
    </citation>
    <scope>NUCLEOTIDE SEQUENCE [LARGE SCALE GENOMIC DNA]</scope>
    <source>
        <strain evidence="1 2">DSM 26377</strain>
    </source>
</reference>
<comment type="caution">
    <text evidence="1">The sequence shown here is derived from an EMBL/GenBank/DDBJ whole genome shotgun (WGS) entry which is preliminary data.</text>
</comment>
<dbReference type="InterPro" id="IPR047610">
    <property type="entry name" value="ImuA_translesion"/>
</dbReference>
<gene>
    <name evidence="1" type="ORF">DFR24_3120</name>
</gene>
<dbReference type="RefSeq" id="WP_133882272.1">
    <property type="nucleotide sequence ID" value="NZ_MWIN01000018.1"/>
</dbReference>